<reference evidence="3 4" key="1">
    <citation type="submission" date="2023-04" db="EMBL/GenBank/DDBJ databases">
        <title>Genome of Basidiobolus ranarum AG-B5.</title>
        <authorList>
            <person name="Stajich J.E."/>
            <person name="Carter-House D."/>
            <person name="Gryganskyi A."/>
        </authorList>
    </citation>
    <scope>NUCLEOTIDE SEQUENCE [LARGE SCALE GENOMIC DNA]</scope>
    <source>
        <strain evidence="3 4">AG-B5</strain>
    </source>
</reference>
<gene>
    <name evidence="3" type="ORF">K7432_012979</name>
</gene>
<dbReference type="InterPro" id="IPR016137">
    <property type="entry name" value="RGS"/>
</dbReference>
<evidence type="ECO:0000256" key="1">
    <source>
        <dbReference type="SAM" id="Phobius"/>
    </source>
</evidence>
<dbReference type="PANTHER" id="PTHR10845">
    <property type="entry name" value="REGULATOR OF G PROTEIN SIGNALING"/>
    <property type="match status" value="1"/>
</dbReference>
<keyword evidence="1" id="KW-0812">Transmembrane</keyword>
<name>A0ABR2VS08_9FUNG</name>
<feature type="transmembrane region" description="Helical" evidence="1">
    <location>
        <begin position="6"/>
        <end position="28"/>
    </location>
</feature>
<feature type="domain" description="RGS" evidence="2">
    <location>
        <begin position="332"/>
        <end position="444"/>
    </location>
</feature>
<organism evidence="3 4">
    <name type="scientific">Basidiobolus ranarum</name>
    <dbReference type="NCBI Taxonomy" id="34480"/>
    <lineage>
        <taxon>Eukaryota</taxon>
        <taxon>Fungi</taxon>
        <taxon>Fungi incertae sedis</taxon>
        <taxon>Zoopagomycota</taxon>
        <taxon>Entomophthoromycotina</taxon>
        <taxon>Basidiobolomycetes</taxon>
        <taxon>Basidiobolales</taxon>
        <taxon>Basidiobolaceae</taxon>
        <taxon>Basidiobolus</taxon>
    </lineage>
</organism>
<accession>A0ABR2VS08</accession>
<dbReference type="PROSITE" id="PS50132">
    <property type="entry name" value="RGS"/>
    <property type="match status" value="1"/>
</dbReference>
<feature type="transmembrane region" description="Helical" evidence="1">
    <location>
        <begin position="282"/>
        <end position="301"/>
    </location>
</feature>
<dbReference type="SMART" id="SM00315">
    <property type="entry name" value="RGS"/>
    <property type="match status" value="1"/>
</dbReference>
<dbReference type="CDD" id="cd07440">
    <property type="entry name" value="RGS"/>
    <property type="match status" value="1"/>
</dbReference>
<feature type="transmembrane region" description="Helical" evidence="1">
    <location>
        <begin position="175"/>
        <end position="198"/>
    </location>
</feature>
<keyword evidence="4" id="KW-1185">Reference proteome</keyword>
<comment type="caution">
    <text evidence="3">The sequence shown here is derived from an EMBL/GenBank/DDBJ whole genome shotgun (WGS) entry which is preliminary data.</text>
</comment>
<evidence type="ECO:0000313" key="4">
    <source>
        <dbReference type="Proteomes" id="UP001479436"/>
    </source>
</evidence>
<dbReference type="EMBL" id="JASJQH010008079">
    <property type="protein sequence ID" value="KAK9695383.1"/>
    <property type="molecule type" value="Genomic_DNA"/>
</dbReference>
<dbReference type="PRINTS" id="PR01301">
    <property type="entry name" value="RGSPROTEIN"/>
</dbReference>
<proteinExistence type="predicted"/>
<protein>
    <recommendedName>
        <fullName evidence="2">RGS domain-containing protein</fullName>
    </recommendedName>
</protein>
<feature type="transmembrane region" description="Helical" evidence="1">
    <location>
        <begin position="40"/>
        <end position="60"/>
    </location>
</feature>
<sequence length="458" mass="52902">MIDAGAILACVLGPVWVAQLILAAKVFWSRRNIDCIKYRSPGLTLIALCSICILGTTFIVRLPSVYRFPCFLVLWFTQLGYPIIYLCILGRSLRFLFLYRLSEAKLAAALNTKVRSRLFKKSDVIGANIKKRSSEDSGLELQNLTYASDTSFPSTSFPLEENWYYKHRRILGSNILGTIIGVVVLIHIIILMSVQVVSPRFAVVPTIATEECMVGWEWIPHRFFVAFYTILIILLILLLRTVNDAYGIRRELIIMCTISTSIDIFLVIFFSVPAMQVVNPEIFSLAVALLPIVFFYYFMVLKPIMESFGFTSILQLLRFSSPQFTLTSSMESFEILLKNPSLFEQFKLFAVKDFTVENVLFYEHCCRIHELASNSSSFTEELQEMYTIFIKNDSRFMVNLNGRTLRKLKRMVSEGKFEENMYDEAQNEVKDLMFRNTYPRYLQTRRNNSMRWDTVAEP</sequence>
<dbReference type="Proteomes" id="UP001479436">
    <property type="component" value="Unassembled WGS sequence"/>
</dbReference>
<dbReference type="InterPro" id="IPR036305">
    <property type="entry name" value="RGS_sf"/>
</dbReference>
<feature type="transmembrane region" description="Helical" evidence="1">
    <location>
        <begin position="66"/>
        <end position="90"/>
    </location>
</feature>
<feature type="transmembrane region" description="Helical" evidence="1">
    <location>
        <begin position="251"/>
        <end position="270"/>
    </location>
</feature>
<dbReference type="InterPro" id="IPR044926">
    <property type="entry name" value="RGS_subdomain_2"/>
</dbReference>
<evidence type="ECO:0000259" key="2">
    <source>
        <dbReference type="PROSITE" id="PS50132"/>
    </source>
</evidence>
<keyword evidence="1" id="KW-0472">Membrane</keyword>
<evidence type="ECO:0000313" key="3">
    <source>
        <dbReference type="EMBL" id="KAK9695383.1"/>
    </source>
</evidence>
<feature type="transmembrane region" description="Helical" evidence="1">
    <location>
        <begin position="218"/>
        <end position="239"/>
    </location>
</feature>
<dbReference type="PANTHER" id="PTHR10845:SF192">
    <property type="entry name" value="DOUBLE HIT, ISOFORM B"/>
    <property type="match status" value="1"/>
</dbReference>
<keyword evidence="1" id="KW-1133">Transmembrane helix</keyword>
<dbReference type="Gene3D" id="1.10.167.10">
    <property type="entry name" value="Regulator of G-protein Signalling 4, domain 2"/>
    <property type="match status" value="1"/>
</dbReference>
<dbReference type="Pfam" id="PF00615">
    <property type="entry name" value="RGS"/>
    <property type="match status" value="1"/>
</dbReference>
<dbReference type="SUPFAM" id="SSF48097">
    <property type="entry name" value="Regulator of G-protein signaling, RGS"/>
    <property type="match status" value="1"/>
</dbReference>